<proteinExistence type="predicted"/>
<gene>
    <name evidence="1" type="ORF">L917_20447</name>
</gene>
<accession>W2K104</accession>
<name>W2K104_PHYNI</name>
<dbReference type="AlphaFoldDB" id="W2K104"/>
<organism evidence="1">
    <name type="scientific">Phytophthora nicotianae</name>
    <name type="common">Potato buckeye rot agent</name>
    <name type="synonym">Phytophthora parasitica</name>
    <dbReference type="NCBI Taxonomy" id="4792"/>
    <lineage>
        <taxon>Eukaryota</taxon>
        <taxon>Sar</taxon>
        <taxon>Stramenopiles</taxon>
        <taxon>Oomycota</taxon>
        <taxon>Peronosporomycetes</taxon>
        <taxon>Peronosporales</taxon>
        <taxon>Peronosporaceae</taxon>
        <taxon>Phytophthora</taxon>
    </lineage>
</organism>
<reference evidence="1" key="1">
    <citation type="submission" date="2013-11" db="EMBL/GenBank/DDBJ databases">
        <title>The Genome Sequence of Phytophthora parasitica CHvinca01.</title>
        <authorList>
            <consortium name="The Broad Institute Genomics Platform"/>
            <person name="Russ C."/>
            <person name="Tyler B."/>
            <person name="Panabieres F."/>
            <person name="Shan W."/>
            <person name="Tripathy S."/>
            <person name="Grunwald N."/>
            <person name="Machado M."/>
            <person name="Johnson C.S."/>
            <person name="Arredondo F."/>
            <person name="Hong C."/>
            <person name="Coffey M."/>
            <person name="Young S.K."/>
            <person name="Zeng Q."/>
            <person name="Gargeya S."/>
            <person name="Fitzgerald M."/>
            <person name="Abouelleil A."/>
            <person name="Alvarado L."/>
            <person name="Chapman S.B."/>
            <person name="Gainer-Dewar J."/>
            <person name="Goldberg J."/>
            <person name="Griggs A."/>
            <person name="Gujja S."/>
            <person name="Hansen M."/>
            <person name="Howarth C."/>
            <person name="Imamovic A."/>
            <person name="Ireland A."/>
            <person name="Larimer J."/>
            <person name="McCowan C."/>
            <person name="Murphy C."/>
            <person name="Pearson M."/>
            <person name="Poon T.W."/>
            <person name="Priest M."/>
            <person name="Roberts A."/>
            <person name="Saif S."/>
            <person name="Shea T."/>
            <person name="Sykes S."/>
            <person name="Wortman J."/>
            <person name="Nusbaum C."/>
            <person name="Birren B."/>
        </authorList>
    </citation>
    <scope>NUCLEOTIDE SEQUENCE [LARGE SCALE GENOMIC DNA]</scope>
    <source>
        <strain evidence="1">CHvinca01</strain>
    </source>
</reference>
<dbReference type="Proteomes" id="UP000054423">
    <property type="component" value="Unassembled WGS sequence"/>
</dbReference>
<sequence>MRAHKEELNGAHERVTTERWLRDWQGKSLREKWLG</sequence>
<evidence type="ECO:0000313" key="1">
    <source>
        <dbReference type="EMBL" id="ETL78802.1"/>
    </source>
</evidence>
<protein>
    <submittedName>
        <fullName evidence="1">Uncharacterized protein</fullName>
    </submittedName>
</protein>
<dbReference type="EMBL" id="KI683191">
    <property type="protein sequence ID" value="ETL78802.1"/>
    <property type="molecule type" value="Genomic_DNA"/>
</dbReference>